<feature type="compositionally biased region" description="Gly residues" evidence="1">
    <location>
        <begin position="770"/>
        <end position="786"/>
    </location>
</feature>
<dbReference type="RefSeq" id="WP_358347205.1">
    <property type="nucleotide sequence ID" value="NZ_JBEZFP010000001.1"/>
</dbReference>
<feature type="region of interest" description="Disordered" evidence="1">
    <location>
        <begin position="512"/>
        <end position="535"/>
    </location>
</feature>
<feature type="compositionally biased region" description="Low complexity" evidence="1">
    <location>
        <begin position="787"/>
        <end position="798"/>
    </location>
</feature>
<feature type="transmembrane region" description="Helical" evidence="2">
    <location>
        <begin position="708"/>
        <end position="731"/>
    </location>
</feature>
<name>A0ABV3D8H1_9ACTN</name>
<feature type="transmembrane region" description="Helical" evidence="2">
    <location>
        <begin position="737"/>
        <end position="760"/>
    </location>
</feature>
<organism evidence="4 5">
    <name type="scientific">Streptodolium elevatio</name>
    <dbReference type="NCBI Taxonomy" id="3157996"/>
    <lineage>
        <taxon>Bacteria</taxon>
        <taxon>Bacillati</taxon>
        <taxon>Actinomycetota</taxon>
        <taxon>Actinomycetes</taxon>
        <taxon>Kitasatosporales</taxon>
        <taxon>Streptomycetaceae</taxon>
        <taxon>Streptodolium</taxon>
    </lineage>
</organism>
<dbReference type="SUPFAM" id="SSF53649">
    <property type="entry name" value="Alkaline phosphatase-like"/>
    <property type="match status" value="1"/>
</dbReference>
<accession>A0ABV3D8H1</accession>
<dbReference type="InterPro" id="IPR017850">
    <property type="entry name" value="Alkaline_phosphatase_core_sf"/>
</dbReference>
<dbReference type="Proteomes" id="UP001551482">
    <property type="component" value="Unassembled WGS sequence"/>
</dbReference>
<keyword evidence="2" id="KW-1133">Transmembrane helix</keyword>
<evidence type="ECO:0000313" key="5">
    <source>
        <dbReference type="Proteomes" id="UP001551482"/>
    </source>
</evidence>
<comment type="caution">
    <text evidence="4">The sequence shown here is derived from an EMBL/GenBank/DDBJ whole genome shotgun (WGS) entry which is preliminary data.</text>
</comment>
<keyword evidence="2" id="KW-0472">Membrane</keyword>
<feature type="transmembrane region" description="Helical" evidence="2">
    <location>
        <begin position="385"/>
        <end position="406"/>
    </location>
</feature>
<keyword evidence="3" id="KW-0732">Signal</keyword>
<keyword evidence="5" id="KW-1185">Reference proteome</keyword>
<evidence type="ECO:0000313" key="4">
    <source>
        <dbReference type="EMBL" id="MEU8132044.1"/>
    </source>
</evidence>
<dbReference type="EMBL" id="JBEZFP010000001">
    <property type="protein sequence ID" value="MEU8132044.1"/>
    <property type="molecule type" value="Genomic_DNA"/>
</dbReference>
<evidence type="ECO:0000256" key="1">
    <source>
        <dbReference type="SAM" id="MobiDB-lite"/>
    </source>
</evidence>
<reference evidence="4 5" key="1">
    <citation type="submission" date="2024-06" db="EMBL/GenBank/DDBJ databases">
        <title>The Natural Products Discovery Center: Release of the First 8490 Sequenced Strains for Exploring Actinobacteria Biosynthetic Diversity.</title>
        <authorList>
            <person name="Kalkreuter E."/>
            <person name="Kautsar S.A."/>
            <person name="Yang D."/>
            <person name="Bader C.D."/>
            <person name="Teijaro C.N."/>
            <person name="Fluegel L."/>
            <person name="Davis C.M."/>
            <person name="Simpson J.R."/>
            <person name="Lauterbach L."/>
            <person name="Steele A.D."/>
            <person name="Gui C."/>
            <person name="Meng S."/>
            <person name="Li G."/>
            <person name="Viehrig K."/>
            <person name="Ye F."/>
            <person name="Su P."/>
            <person name="Kiefer A.F."/>
            <person name="Nichols A."/>
            <person name="Cepeda A.J."/>
            <person name="Yan W."/>
            <person name="Fan B."/>
            <person name="Jiang Y."/>
            <person name="Adhikari A."/>
            <person name="Zheng C.-J."/>
            <person name="Schuster L."/>
            <person name="Cowan T.M."/>
            <person name="Smanski M.J."/>
            <person name="Chevrette M.G."/>
            <person name="De Carvalho L.P.S."/>
            <person name="Shen B."/>
        </authorList>
    </citation>
    <scope>NUCLEOTIDE SEQUENCE [LARGE SCALE GENOMIC DNA]</scope>
    <source>
        <strain evidence="4 5">NPDC048946</strain>
    </source>
</reference>
<feature type="transmembrane region" description="Helical" evidence="2">
    <location>
        <begin position="592"/>
        <end position="609"/>
    </location>
</feature>
<feature type="transmembrane region" description="Helical" evidence="2">
    <location>
        <begin position="344"/>
        <end position="364"/>
    </location>
</feature>
<feature type="transmembrane region" description="Helical" evidence="2">
    <location>
        <begin position="568"/>
        <end position="586"/>
    </location>
</feature>
<feature type="region of interest" description="Disordered" evidence="1">
    <location>
        <begin position="765"/>
        <end position="798"/>
    </location>
</feature>
<protein>
    <submittedName>
        <fullName evidence="4">Uncharacterized protein</fullName>
    </submittedName>
</protein>
<feature type="transmembrane region" description="Helical" evidence="2">
    <location>
        <begin position="486"/>
        <end position="508"/>
    </location>
</feature>
<feature type="chain" id="PRO_5045493609" evidence="3">
    <location>
        <begin position="22"/>
        <end position="798"/>
    </location>
</feature>
<keyword evidence="2" id="KW-0812">Transmembrane</keyword>
<feature type="transmembrane region" description="Helical" evidence="2">
    <location>
        <begin position="621"/>
        <end position="639"/>
    </location>
</feature>
<sequence length="798" mass="79828">MPVLFLLLAALLAGGGTAAVAAPAAASAPAATAAEPNADHVVFVGVPGLLWSDITPEGTPNLAALTGRSSTAALSVRTVEKTTCPTDGWLTAGSGARSTAKRTDGACGPLPVPVTAADGTLTVPDLPRIADHNDKFSYDPQFGSVANAAVGAGLCVTAVGPGAAVATADADGRSPAGYLADPAALDRAAMTRCALTLVDLGAVAAAAPGADGSGTPARADRMRAVDAAVGRIAAELPPRAELVVAGIADDGTTPHLRVLLASGPDGRFGSGLLTSTSTRYDGMAQLTDIAPSLLAPLGVAKPDKLVGAAVTRTGGPTGAAAADELDRLDVGAQAARTVREVYQFYTWLTLVPILLFACGIAGAVRMRRRGAPAATRRRLYRGLQGVAIAAGSVPAATFLVGLFPWTETGNPEAATIGISLAGAAVLTALALAGPWRRHPYGPAGFVAAATFVILAGDVVTGSHLQMNTLFGLSPLVAGRFYGFGNVAWSVYGMAVLLAAAWPVGHLLAKAGQQPGPVDPADTATDTATSAATDTATAAHADAHADTADTASVGTDRAAHPAASGRRTALIVLGGCALVAIVVDGWPAFGSDFGGVLALVPGFAVLGLLLTGTRISWAKAGLVALTAVVVVGVIAVLDWMRPDESRSHLGRFVQDVVDGEAGTVLRRKIMDNLGSFDNVVAFLIPVLMALLLVAVLTPPRLRATALPPAYARVPWLRPVLIACWVTAVVGYAVNDSGIQIPSIALLIAVPLGAAVLASVAAEEAEDASGTRDGGLGSVGGGAGGGGAAARAQAEPHGAE</sequence>
<evidence type="ECO:0000256" key="3">
    <source>
        <dbReference type="SAM" id="SignalP"/>
    </source>
</evidence>
<feature type="signal peptide" evidence="3">
    <location>
        <begin position="1"/>
        <end position="21"/>
    </location>
</feature>
<feature type="transmembrane region" description="Helical" evidence="2">
    <location>
        <begin position="444"/>
        <end position="466"/>
    </location>
</feature>
<feature type="transmembrane region" description="Helical" evidence="2">
    <location>
        <begin position="678"/>
        <end position="696"/>
    </location>
</feature>
<proteinExistence type="predicted"/>
<evidence type="ECO:0000256" key="2">
    <source>
        <dbReference type="SAM" id="Phobius"/>
    </source>
</evidence>
<gene>
    <name evidence="4" type="ORF">AB0C36_00895</name>
</gene>
<feature type="compositionally biased region" description="Low complexity" evidence="1">
    <location>
        <begin position="520"/>
        <end position="535"/>
    </location>
</feature>
<feature type="transmembrane region" description="Helical" evidence="2">
    <location>
        <begin position="412"/>
        <end position="432"/>
    </location>
</feature>